<dbReference type="GO" id="GO:0006261">
    <property type="term" value="P:DNA-templated DNA replication"/>
    <property type="evidence" value="ECO:0007669"/>
    <property type="project" value="TreeGrafter"/>
</dbReference>
<feature type="region of interest" description="Beta hairpin" evidence="13">
    <location>
        <begin position="220"/>
        <end position="236"/>
    </location>
</feature>
<dbReference type="InterPro" id="IPR006133">
    <property type="entry name" value="DNA-dir_DNA_pol_B_exonuc"/>
</dbReference>
<dbReference type="InterPro" id="IPR017964">
    <property type="entry name" value="DNA-dir_DNA_pol_B_CS"/>
</dbReference>
<dbReference type="PANTHER" id="PTHR10322">
    <property type="entry name" value="DNA POLYMERASE CATALYTIC SUBUNIT"/>
    <property type="match status" value="1"/>
</dbReference>
<feature type="binding site" evidence="13">
    <location>
        <position position="498"/>
    </location>
    <ligand>
        <name>substrate</name>
    </ligand>
</feature>
<dbReference type="Gene3D" id="3.30.342.10">
    <property type="entry name" value="DNA Polymerase, chain B, domain 1"/>
    <property type="match status" value="1"/>
</dbReference>
<dbReference type="Gene3D" id="1.20.1280.300">
    <property type="match status" value="1"/>
</dbReference>
<feature type="region of interest" description="Polymerase" evidence="13">
    <location>
        <begin position="354"/>
        <end position="833"/>
    </location>
</feature>
<accession>A0A127KLX4</accession>
<evidence type="ECO:0000313" key="18">
    <source>
        <dbReference type="Proteomes" id="UP000201797"/>
    </source>
</evidence>
<dbReference type="RefSeq" id="YP_009302257.1">
    <property type="nucleotide sequence ID" value="NC_031242.1"/>
</dbReference>
<keyword evidence="6 13" id="KW-0540">Nuclease</keyword>
<dbReference type="InterPro" id="IPR043502">
    <property type="entry name" value="DNA/RNA_pol_sf"/>
</dbReference>
<evidence type="ECO:0000259" key="15">
    <source>
        <dbReference type="Pfam" id="PF00136"/>
    </source>
</evidence>
<dbReference type="GO" id="GO:0000166">
    <property type="term" value="F:nucleotide binding"/>
    <property type="evidence" value="ECO:0007669"/>
    <property type="project" value="UniProtKB-UniRule"/>
</dbReference>
<evidence type="ECO:0000313" key="17">
    <source>
        <dbReference type="EMBL" id="AMO42958.1"/>
    </source>
</evidence>
<keyword evidence="10 13" id="KW-1194">Viral DNA replication</keyword>
<evidence type="ECO:0000256" key="11">
    <source>
        <dbReference type="ARBA" id="ARBA00023125"/>
    </source>
</evidence>
<keyword evidence="3 13" id="KW-0808">Transferase</keyword>
<keyword evidence="13" id="KW-0479">Metal-binding</keyword>
<feature type="site" description="Optimization of metal coordination by the polymerase active site" evidence="13">
    <location>
        <position position="559"/>
    </location>
</feature>
<dbReference type="KEGG" id="vg:29124180"/>
<reference evidence="17 18" key="1">
    <citation type="submission" date="2016-01" db="EMBL/GenBank/DDBJ databases">
        <title>The genomic content and context of auxiliary metabolic genes in marine cyanophages.</title>
        <authorList>
            <person name="Marston M.F."/>
            <person name="Martiny J.B.H."/>
            <person name="Crummett L.T."/>
        </authorList>
    </citation>
    <scope>NUCLEOTIDE SEQUENCE [LARGE SCALE GENOMIC DNA]</scope>
    <source>
        <strain evidence="17">RW_29_0704</strain>
    </source>
</reference>
<dbReference type="Gene3D" id="3.30.420.10">
    <property type="entry name" value="Ribonuclease H-like superfamily/Ribonuclease H"/>
    <property type="match status" value="1"/>
</dbReference>
<keyword evidence="9 13" id="KW-0239">DNA-directed DNA polymerase</keyword>
<name>A0A127KLX4_9CAUD</name>
<keyword evidence="13" id="KW-0511">Multifunctional enzyme</keyword>
<evidence type="ECO:0000259" key="16">
    <source>
        <dbReference type="Pfam" id="PF03104"/>
    </source>
</evidence>
<dbReference type="EC" id="2.7.7.7" evidence="2 13"/>
<feature type="binding site" evidence="13">
    <location>
        <position position="561"/>
    </location>
    <ligand>
        <name>Mg(2+)</name>
        <dbReference type="ChEBI" id="CHEBI:18420"/>
        <label>3</label>
        <note>catalytic; for polymerase activity</note>
    </ligand>
</feature>
<gene>
    <name evidence="17" type="ORF">R290704_176</name>
</gene>
<dbReference type="EMBL" id="KU594605">
    <property type="protein sequence ID" value="AMO42958.1"/>
    <property type="molecule type" value="Genomic_DNA"/>
</dbReference>
<feature type="binding site" evidence="13">
    <location>
        <position position="457"/>
    </location>
    <ligand>
        <name>substrate</name>
    </ligand>
</feature>
<evidence type="ECO:0000256" key="1">
    <source>
        <dbReference type="ARBA" id="ARBA00005755"/>
    </source>
</evidence>
<dbReference type="InterPro" id="IPR036397">
    <property type="entry name" value="RNaseH_sf"/>
</dbReference>
<dbReference type="GO" id="GO:0046872">
    <property type="term" value="F:metal ion binding"/>
    <property type="evidence" value="ECO:0007669"/>
    <property type="project" value="UniProtKB-KW"/>
</dbReference>
<comment type="caution">
    <text evidence="13">Lacks conserved residue(s) required for the propagation of feature annotation.</text>
</comment>
<organism evidence="17 18">
    <name type="scientific">Cyanophage S-RIM50</name>
    <dbReference type="NCBI Taxonomy" id="687803"/>
    <lineage>
        <taxon>Viruses</taxon>
        <taxon>Duplodnaviria</taxon>
        <taxon>Heunggongvirae</taxon>
        <taxon>Uroviricota</taxon>
        <taxon>Caudoviricetes</taxon>
        <taxon>Pantevenvirales</taxon>
        <taxon>Kyanoviridae</taxon>
        <taxon>Neptunevirus</taxon>
        <taxon>Neptunevirus srim50</taxon>
    </lineage>
</organism>
<dbReference type="InterPro" id="IPR012337">
    <property type="entry name" value="RNaseH-like_sf"/>
</dbReference>
<evidence type="ECO:0000256" key="7">
    <source>
        <dbReference type="ARBA" id="ARBA00022801"/>
    </source>
</evidence>
<evidence type="ECO:0000256" key="10">
    <source>
        <dbReference type="ARBA" id="ARBA00023109"/>
    </source>
</evidence>
<sequence length="833" mass="97489">MSRFYTNVQLAGNTILYRGYENGQKVQSRTHFSPTLFVSSNKQEKYKTLTGDYVKPLKFETAREAREFIAQYEGVEGFKVHGYERFVYQFISQEFPDEVDYTISQMKIFAMDIEVQCENGFPNVEEAAEEMLSITIKDMVTKQYYCWATREFEAPKDVETHIFWTEREMLNHFIGWWVENTPDILTGWNVNLYDVPYIARRVNRVLGEKWMKSLSPWNRANEREVYVQGRKNYAYDISGVNILDYLDLYRKFTYSNQESYRLDHIAFVELGQRKVDHSEYENFKDFYTRDWQKFMEYNIQDVELIDRLEDKMKLLELAITMSYDAKVNFEDVYSQVRMWDTMIYNYLSERNIVVPPRKGAKKDEKYAGAYVKEPIPGKYDWVVSFDLNSLYPHLIMQYNISPETLVDQRHPTATVDKILTESLDINGEYCVCANGAQYRKDIHGFLPEMMQKIYDERTIYKKRMLAAKQSLEHAKTSAETLALQKDISKFNNIQMARKIQLNSAYGAIGNQYFRYYNLANAEAITLSGQVSIRWIENKMNQYLNKVLKTDGEDYVIASDTDSIYLNLGPLVDSVYGGREKTDVSIVKFLDKVCQMELEKHIDRSYEALAEYVGAYEQKMQMKRENIANKGLWTAKKRYILNVWNSEGVQYAEPKLKIMGLEAVKSSTPAACRTAIKECMKVIMNQDEESAQKFIADFRDEFSSLPVEDISFPRGCNGINKWSNLPATIYSKGTPIHVRGALLYNFYNKKHKLTHKYPLIQDGEKIKFVYLKTPNKINENVISYLGTFPKEFGLDRQVDYDLQFEKSFLEPIKVIMDTIGWQAEKVASLEFLFG</sequence>
<feature type="binding site" evidence="13">
    <location>
        <position position="194"/>
    </location>
    <ligand>
        <name>Mg(2+)</name>
        <dbReference type="ChEBI" id="CHEBI:18420"/>
        <label>2</label>
        <note>catalytic; for 3'-5' exonuclease activity</note>
    </ligand>
</feature>
<dbReference type="SUPFAM" id="SSF53098">
    <property type="entry name" value="Ribonuclease H-like"/>
    <property type="match status" value="1"/>
</dbReference>
<evidence type="ECO:0000256" key="14">
    <source>
        <dbReference type="RuleBase" id="RU000442"/>
    </source>
</evidence>
<feature type="binding site" evidence="13">
    <location>
        <position position="387"/>
    </location>
    <ligand>
        <name>Mg(2+)</name>
        <dbReference type="ChEBI" id="CHEBI:18420"/>
        <label>4</label>
        <note>catalytic; for polymerase activity</note>
    </ligand>
</feature>
<feature type="region of interest" description="Interaction with the polymerase clamp" evidence="13">
    <location>
        <begin position="828"/>
        <end position="833"/>
    </location>
</feature>
<keyword evidence="8 13" id="KW-0269">Exonuclease</keyword>
<evidence type="ECO:0000256" key="4">
    <source>
        <dbReference type="ARBA" id="ARBA00022695"/>
    </source>
</evidence>
<dbReference type="PRINTS" id="PR00106">
    <property type="entry name" value="DNAPOLB"/>
</dbReference>
<dbReference type="Gene3D" id="3.90.1600.10">
    <property type="entry name" value="Palm domain of DNA polymerase"/>
    <property type="match status" value="1"/>
</dbReference>
<dbReference type="SUPFAM" id="SSF56672">
    <property type="entry name" value="DNA/RNA polymerases"/>
    <property type="match status" value="1"/>
</dbReference>
<feature type="binding site" evidence="13">
    <location>
        <position position="561"/>
    </location>
    <ligand>
        <name>Mg(2+)</name>
        <dbReference type="ChEBI" id="CHEBI:18420"/>
        <label>4</label>
        <note>catalytic; for polymerase activity</note>
    </ligand>
</feature>
<dbReference type="HAMAP" id="MF_04100">
    <property type="entry name" value="DPOL_T4"/>
    <property type="match status" value="1"/>
</dbReference>
<comment type="function">
    <text evidence="13">Replicates the viral genomic DNA. This polymerase possesses two enzymatic activities: DNA synthesis (polymerase) and an exonucleolytic activity that degrades single-stranded DNA in the 3'- to 5'-direction for proofreading purpose.</text>
</comment>
<keyword evidence="11 13" id="KW-0238">DNA-binding</keyword>
<dbReference type="InterPro" id="IPR006172">
    <property type="entry name" value="DNA-dir_DNA_pol_B"/>
</dbReference>
<keyword evidence="7 13" id="KW-0378">Hydrolase</keyword>
<dbReference type="GO" id="GO:0003677">
    <property type="term" value="F:DNA binding"/>
    <property type="evidence" value="ECO:0007669"/>
    <property type="project" value="UniProtKB-UniRule"/>
</dbReference>
<protein>
    <recommendedName>
        <fullName evidence="2 13">DNA-directed DNA polymerase</fullName>
        <ecNumber evidence="2 13">2.7.7.7</ecNumber>
        <ecNumber evidence="13">3.1.11.-</ecNumber>
    </recommendedName>
</protein>
<evidence type="ECO:0000256" key="8">
    <source>
        <dbReference type="ARBA" id="ARBA00022839"/>
    </source>
</evidence>
<dbReference type="OrthoDB" id="165at10239"/>
<feature type="binding site" evidence="13">
    <location>
        <position position="112"/>
    </location>
    <ligand>
        <name>Mg(2+)</name>
        <dbReference type="ChEBI" id="CHEBI:18420"/>
        <label>1</label>
        <note>catalytic; for 3'-5' exonuclease activity</note>
    </ligand>
</feature>
<dbReference type="InterPro" id="IPR006134">
    <property type="entry name" value="DNA-dir_DNA_pol_B_multi_dom"/>
</dbReference>
<feature type="binding site" evidence="13">
    <location>
        <position position="301"/>
    </location>
    <ligand>
        <name>Mg(2+)</name>
        <dbReference type="ChEBI" id="CHEBI:18420"/>
        <label>1</label>
        <note>catalytic; for 3'-5' exonuclease activity</note>
    </ligand>
</feature>
<evidence type="ECO:0000256" key="5">
    <source>
        <dbReference type="ARBA" id="ARBA00022705"/>
    </source>
</evidence>
<feature type="binding site" evidence="13">
    <location>
        <position position="114"/>
    </location>
    <ligand>
        <name>Mg(2+)</name>
        <dbReference type="ChEBI" id="CHEBI:18420"/>
        <label>1</label>
        <note>catalytic; for 3'-5' exonuclease activity</note>
    </ligand>
</feature>
<dbReference type="Pfam" id="PF03104">
    <property type="entry name" value="DNA_pol_B_exo1"/>
    <property type="match status" value="1"/>
</dbReference>
<comment type="domain">
    <text evidence="13">The N-terminus contains the 3'-5' exonuclease activity. The C-terminus contains the polymerase activity and is involved in binding to the polymerase clamp protein. A beta hairpin structure is necessary for the proofreading function of the polymerase.</text>
</comment>
<dbReference type="GO" id="GO:0008408">
    <property type="term" value="F:3'-5' exonuclease activity"/>
    <property type="evidence" value="ECO:0007669"/>
    <property type="project" value="UniProtKB-UniRule"/>
</dbReference>
<dbReference type="GO" id="GO:0039686">
    <property type="term" value="P:bidirectional double-stranded viral DNA replication"/>
    <property type="evidence" value="ECO:0007669"/>
    <property type="project" value="UniProtKB-UniRule"/>
</dbReference>
<evidence type="ECO:0000256" key="6">
    <source>
        <dbReference type="ARBA" id="ARBA00022722"/>
    </source>
</evidence>
<dbReference type="InterPro" id="IPR034749">
    <property type="entry name" value="DPOL_T4"/>
</dbReference>
<keyword evidence="18" id="KW-1185">Reference proteome</keyword>
<keyword evidence="5 13" id="KW-0235">DNA replication</keyword>
<dbReference type="InterPro" id="IPR023211">
    <property type="entry name" value="DNA_pol_palm_dom_sf"/>
</dbReference>
<evidence type="ECO:0000256" key="2">
    <source>
        <dbReference type="ARBA" id="ARBA00012417"/>
    </source>
</evidence>
<evidence type="ECO:0000256" key="9">
    <source>
        <dbReference type="ARBA" id="ARBA00022932"/>
    </source>
</evidence>
<dbReference type="EC" id="3.1.11.-" evidence="13"/>
<comment type="similarity">
    <text evidence="1 13 14">Belongs to the DNA polymerase type-B family.</text>
</comment>
<dbReference type="InterPro" id="IPR050240">
    <property type="entry name" value="DNA_pol_type-B"/>
</dbReference>
<feature type="domain" description="DNA-directed DNA polymerase family B multifunctional" evidence="15">
    <location>
        <begin position="341"/>
        <end position="816"/>
    </location>
</feature>
<dbReference type="GO" id="GO:0003887">
    <property type="term" value="F:DNA-directed DNA polymerase activity"/>
    <property type="evidence" value="ECO:0007669"/>
    <property type="project" value="UniProtKB-UniRule"/>
</dbReference>
<feature type="binding site" evidence="13">
    <location>
        <position position="386"/>
    </location>
    <ligand>
        <name>Mg(2+)</name>
        <dbReference type="ChEBI" id="CHEBI:18420"/>
        <label>4</label>
        <note>catalytic; for polymerase activity</note>
    </ligand>
</feature>
<dbReference type="SMART" id="SM00486">
    <property type="entry name" value="POLBc"/>
    <property type="match status" value="1"/>
</dbReference>
<keyword evidence="13" id="KW-0460">Magnesium</keyword>
<dbReference type="GeneID" id="29124180"/>
<feature type="site" description="Optimization of metal coordination by the polymerase active site" evidence="13">
    <location>
        <position position="636"/>
    </location>
</feature>
<comment type="subunit">
    <text evidence="13">Part of the replicase complex that includes the DNA polymerase, the polymerase clamp, the clamp loader complex, the single-stranded DNA binding protein, and the primase/helicase. Interacts with the polymerase clamp; this interaction constitutes the polymerase holoenzyme.</text>
</comment>
<evidence type="ECO:0000256" key="13">
    <source>
        <dbReference type="HAMAP-Rule" id="MF_04100"/>
    </source>
</evidence>
<feature type="binding site" evidence="13">
    <location>
        <position position="301"/>
    </location>
    <ligand>
        <name>Mg(2+)</name>
        <dbReference type="ChEBI" id="CHEBI:18420"/>
        <label>2</label>
        <note>catalytic; for 3'-5' exonuclease activity</note>
    </ligand>
</feature>
<keyword evidence="4 13" id="KW-0548">Nucleotidyltransferase</keyword>
<dbReference type="Proteomes" id="UP000201797">
    <property type="component" value="Segment"/>
</dbReference>
<feature type="binding site" evidence="13">
    <location>
        <begin position="389"/>
        <end position="391"/>
    </location>
    <ligand>
        <name>substrate</name>
    </ligand>
</feature>
<dbReference type="PANTHER" id="PTHR10322:SF23">
    <property type="entry name" value="DNA POLYMERASE DELTA CATALYTIC SUBUNIT"/>
    <property type="match status" value="1"/>
</dbReference>
<feature type="domain" description="DNA-directed DNA polymerase family B exonuclease" evidence="16">
    <location>
        <begin position="104"/>
        <end position="265"/>
    </location>
</feature>
<dbReference type="Gene3D" id="3.40.1820.10">
    <property type="entry name" value="DnaQ-like 3'-5' exonuclease"/>
    <property type="match status" value="1"/>
</dbReference>
<feature type="region of interest" description="Binding of DNA in B-conformation" evidence="13">
    <location>
        <begin position="635"/>
        <end position="638"/>
    </location>
</feature>
<feature type="binding site" evidence="13">
    <location>
        <position position="386"/>
    </location>
    <ligand>
        <name>Mg(2+)</name>
        <dbReference type="ChEBI" id="CHEBI:18420"/>
        <label>3</label>
        <note>catalytic; for polymerase activity</note>
    </ligand>
</feature>
<dbReference type="Pfam" id="PF00136">
    <property type="entry name" value="DNA_pol_B"/>
    <property type="match status" value="1"/>
</dbReference>
<dbReference type="PROSITE" id="PS00116">
    <property type="entry name" value="DNA_POLYMERASE_B"/>
    <property type="match status" value="1"/>
</dbReference>
<comment type="catalytic activity">
    <reaction evidence="12 13 14">
        <text>DNA(n) + a 2'-deoxyribonucleoside 5'-triphosphate = DNA(n+1) + diphosphate</text>
        <dbReference type="Rhea" id="RHEA:22508"/>
        <dbReference type="Rhea" id="RHEA-COMP:17339"/>
        <dbReference type="Rhea" id="RHEA-COMP:17340"/>
        <dbReference type="ChEBI" id="CHEBI:33019"/>
        <dbReference type="ChEBI" id="CHEBI:61560"/>
        <dbReference type="ChEBI" id="CHEBI:173112"/>
        <dbReference type="EC" id="2.7.7.7"/>
    </reaction>
</comment>
<comment type="cofactor">
    <cofactor evidence="13">
        <name>Mg(2+)</name>
        <dbReference type="ChEBI" id="CHEBI:18420"/>
    </cofactor>
</comment>
<proteinExistence type="inferred from homology"/>
<evidence type="ECO:0000256" key="3">
    <source>
        <dbReference type="ARBA" id="ARBA00022679"/>
    </source>
</evidence>
<evidence type="ECO:0000256" key="12">
    <source>
        <dbReference type="ARBA" id="ARBA00049244"/>
    </source>
</evidence>